<feature type="transmembrane region" description="Helical" evidence="8">
    <location>
        <begin position="21"/>
        <end position="39"/>
    </location>
</feature>
<evidence type="ECO:0000256" key="7">
    <source>
        <dbReference type="ARBA" id="ARBA00023306"/>
    </source>
</evidence>
<evidence type="ECO:0000259" key="9">
    <source>
        <dbReference type="PROSITE" id="PS51779"/>
    </source>
</evidence>
<dbReference type="RefSeq" id="WP_268004332.1">
    <property type="nucleotide sequence ID" value="NZ_BSUT01000001.1"/>
</dbReference>
<evidence type="ECO:0000256" key="1">
    <source>
        <dbReference type="ARBA" id="ARBA00004370"/>
    </source>
</evidence>
<accession>A0ABY6ZC65</accession>
<keyword evidence="7" id="KW-0131">Cell cycle</keyword>
<dbReference type="Proteomes" id="UP001164761">
    <property type="component" value="Chromosome"/>
</dbReference>
<dbReference type="EMBL" id="CP104067">
    <property type="protein sequence ID" value="WAH40434.1"/>
    <property type="molecule type" value="Genomic_DNA"/>
</dbReference>
<evidence type="ECO:0000256" key="3">
    <source>
        <dbReference type="ARBA" id="ARBA00022618"/>
    </source>
</evidence>
<dbReference type="Pfam" id="PF08478">
    <property type="entry name" value="POTRA_1"/>
    <property type="match status" value="1"/>
</dbReference>
<evidence type="ECO:0000256" key="4">
    <source>
        <dbReference type="ARBA" id="ARBA00022692"/>
    </source>
</evidence>
<comment type="subcellular location">
    <subcellularLocation>
        <location evidence="1">Membrane</location>
    </subcellularLocation>
</comment>
<organism evidence="10 11">
    <name type="scientific">Alicyclobacillus fastidiosus</name>
    <dbReference type="NCBI Taxonomy" id="392011"/>
    <lineage>
        <taxon>Bacteria</taxon>
        <taxon>Bacillati</taxon>
        <taxon>Bacillota</taxon>
        <taxon>Bacilli</taxon>
        <taxon>Bacillales</taxon>
        <taxon>Alicyclobacillaceae</taxon>
        <taxon>Alicyclobacillus</taxon>
    </lineage>
</organism>
<name>A0ABY6ZC65_9BACL</name>
<evidence type="ECO:0000256" key="8">
    <source>
        <dbReference type="SAM" id="Phobius"/>
    </source>
</evidence>
<keyword evidence="11" id="KW-1185">Reference proteome</keyword>
<keyword evidence="3" id="KW-0132">Cell division</keyword>
<dbReference type="PROSITE" id="PS51779">
    <property type="entry name" value="POTRA"/>
    <property type="match status" value="1"/>
</dbReference>
<gene>
    <name evidence="10" type="ORF">NZD89_19145</name>
</gene>
<reference evidence="10" key="1">
    <citation type="submission" date="2022-08" db="EMBL/GenBank/DDBJ databases">
        <title>Alicyclobacillus fastidiosus DSM 17978, complete genome.</title>
        <authorList>
            <person name="Wang Q."/>
            <person name="Cai R."/>
            <person name="Wang Z."/>
        </authorList>
    </citation>
    <scope>NUCLEOTIDE SEQUENCE</scope>
    <source>
        <strain evidence="10">DSM 17978</strain>
    </source>
</reference>
<evidence type="ECO:0000313" key="10">
    <source>
        <dbReference type="EMBL" id="WAH40434.1"/>
    </source>
</evidence>
<dbReference type="PANTHER" id="PTHR37820">
    <property type="entry name" value="CELL DIVISION PROTEIN DIVIB"/>
    <property type="match status" value="1"/>
</dbReference>
<keyword evidence="4 8" id="KW-0812">Transmembrane</keyword>
<keyword evidence="6 8" id="KW-0472">Membrane</keyword>
<evidence type="ECO:0000256" key="6">
    <source>
        <dbReference type="ARBA" id="ARBA00023136"/>
    </source>
</evidence>
<keyword evidence="5 8" id="KW-1133">Transmembrane helix</keyword>
<dbReference type="Gene3D" id="3.40.50.10960">
    <property type="match status" value="1"/>
</dbReference>
<dbReference type="InterPro" id="IPR013685">
    <property type="entry name" value="POTRA_FtsQ_type"/>
</dbReference>
<keyword evidence="2" id="KW-1003">Cell membrane</keyword>
<dbReference type="InterPro" id="IPR050487">
    <property type="entry name" value="FtsQ_DivIB"/>
</dbReference>
<feature type="domain" description="POTRA" evidence="9">
    <location>
        <begin position="40"/>
        <end position="110"/>
    </location>
</feature>
<dbReference type="InterPro" id="IPR034746">
    <property type="entry name" value="POTRA"/>
</dbReference>
<proteinExistence type="predicted"/>
<evidence type="ECO:0000256" key="5">
    <source>
        <dbReference type="ARBA" id="ARBA00022989"/>
    </source>
</evidence>
<dbReference type="PANTHER" id="PTHR37820:SF1">
    <property type="entry name" value="CELL DIVISION PROTEIN FTSQ"/>
    <property type="match status" value="1"/>
</dbReference>
<protein>
    <submittedName>
        <fullName evidence="10">FtsQ-type POTRA domain-containing protein</fullName>
    </submittedName>
</protein>
<evidence type="ECO:0000313" key="11">
    <source>
        <dbReference type="Proteomes" id="UP001164761"/>
    </source>
</evidence>
<evidence type="ECO:0000256" key="2">
    <source>
        <dbReference type="ARBA" id="ARBA00022475"/>
    </source>
</evidence>
<sequence length="259" mass="27834">MPQVALTPADRQRRKSRNRKIVIGFFAFIGVVVLLESPLTRIRSMTVSGNTTIPADRVISDSGLHKGQSLWQVNGGHVASHITSMEPMIQSVSLSTDWLQGTIHVTVRERQIVAVYETSGKFYQLLNNGVVYQEAAPKDGLATPIVTSTQAHVTLGQAVSPAVSAICKQLTGVDAGELTDVSEFHVNGDGTVSLYLDNQFVVTCDTEGLAGSLNAMHSAVQYFIQKGYQPGNIDLSGSPPYLYTPFDNQGAGSKQKGAQ</sequence>